<dbReference type="Pfam" id="PF01694">
    <property type="entry name" value="Rhomboid"/>
    <property type="match status" value="1"/>
</dbReference>
<dbReference type="SUPFAM" id="SSF144091">
    <property type="entry name" value="Rhomboid-like"/>
    <property type="match status" value="1"/>
</dbReference>
<keyword evidence="6 7" id="KW-0472">Membrane</keyword>
<keyword evidence="4" id="KW-0378">Hydrolase</keyword>
<evidence type="ECO:0000313" key="10">
    <source>
        <dbReference type="Proteomes" id="UP000233249"/>
    </source>
</evidence>
<reference evidence="9 10" key="1">
    <citation type="submission" date="2017-12" db="EMBL/GenBank/DDBJ databases">
        <title>Corynebacterium mastitidis 16-1433 Genome.</title>
        <authorList>
            <person name="Gulvik C.A."/>
        </authorList>
    </citation>
    <scope>NUCLEOTIDE SEQUENCE [LARGE SCALE GENOMIC DNA]</scope>
    <source>
        <strain evidence="9 10">16-1433</strain>
    </source>
</reference>
<evidence type="ECO:0000256" key="7">
    <source>
        <dbReference type="SAM" id="Phobius"/>
    </source>
</evidence>
<keyword evidence="5 7" id="KW-1133">Transmembrane helix</keyword>
<accession>A0A2N0X8H0</accession>
<evidence type="ECO:0000256" key="5">
    <source>
        <dbReference type="ARBA" id="ARBA00022989"/>
    </source>
</evidence>
<dbReference type="InterPro" id="IPR050925">
    <property type="entry name" value="Rhomboid_protease_S54"/>
</dbReference>
<dbReference type="PANTHER" id="PTHR43731:SF14">
    <property type="entry name" value="PRESENILIN-ASSOCIATED RHOMBOID-LIKE PROTEIN, MITOCHONDRIAL"/>
    <property type="match status" value="1"/>
</dbReference>
<feature type="transmembrane region" description="Helical" evidence="7">
    <location>
        <begin position="148"/>
        <end position="164"/>
    </location>
</feature>
<feature type="transmembrane region" description="Helical" evidence="7">
    <location>
        <begin position="170"/>
        <end position="189"/>
    </location>
</feature>
<comment type="caution">
    <text evidence="9">The sequence shown here is derived from an EMBL/GenBank/DDBJ whole genome shotgun (WGS) entry which is preliminary data.</text>
</comment>
<evidence type="ECO:0000256" key="4">
    <source>
        <dbReference type="ARBA" id="ARBA00022801"/>
    </source>
</evidence>
<evidence type="ECO:0000313" key="9">
    <source>
        <dbReference type="EMBL" id="PKF69016.1"/>
    </source>
</evidence>
<evidence type="ECO:0000256" key="2">
    <source>
        <dbReference type="ARBA" id="ARBA00009045"/>
    </source>
</evidence>
<dbReference type="InterPro" id="IPR035952">
    <property type="entry name" value="Rhomboid-like_sf"/>
</dbReference>
<comment type="subcellular location">
    <subcellularLocation>
        <location evidence="1">Membrane</location>
        <topology evidence="1">Multi-pass membrane protein</topology>
    </subcellularLocation>
</comment>
<evidence type="ECO:0000256" key="1">
    <source>
        <dbReference type="ARBA" id="ARBA00004141"/>
    </source>
</evidence>
<dbReference type="Gene3D" id="1.20.1540.10">
    <property type="entry name" value="Rhomboid-like"/>
    <property type="match status" value="1"/>
</dbReference>
<feature type="transmembrane region" description="Helical" evidence="7">
    <location>
        <begin position="196"/>
        <end position="215"/>
    </location>
</feature>
<evidence type="ECO:0000256" key="6">
    <source>
        <dbReference type="ARBA" id="ARBA00023136"/>
    </source>
</evidence>
<proteinExistence type="inferred from homology"/>
<dbReference type="AlphaFoldDB" id="A0A2N0X8H0"/>
<dbReference type="PANTHER" id="PTHR43731">
    <property type="entry name" value="RHOMBOID PROTEASE"/>
    <property type="match status" value="1"/>
</dbReference>
<feature type="transmembrane region" description="Helical" evidence="7">
    <location>
        <begin position="67"/>
        <end position="87"/>
    </location>
</feature>
<dbReference type="GO" id="GO:0006508">
    <property type="term" value="P:proteolysis"/>
    <property type="evidence" value="ECO:0007669"/>
    <property type="project" value="UniProtKB-KW"/>
</dbReference>
<dbReference type="InterPro" id="IPR022764">
    <property type="entry name" value="Peptidase_S54_rhomboid_dom"/>
</dbReference>
<comment type="similarity">
    <text evidence="2">Belongs to the peptidase S54 family.</text>
</comment>
<dbReference type="GO" id="GO:0004252">
    <property type="term" value="F:serine-type endopeptidase activity"/>
    <property type="evidence" value="ECO:0007669"/>
    <property type="project" value="InterPro"/>
</dbReference>
<organism evidence="9 10">
    <name type="scientific">Corynebacterium mastitidis</name>
    <dbReference type="NCBI Taxonomy" id="161890"/>
    <lineage>
        <taxon>Bacteria</taxon>
        <taxon>Bacillati</taxon>
        <taxon>Actinomycetota</taxon>
        <taxon>Actinomycetes</taxon>
        <taxon>Mycobacteriales</taxon>
        <taxon>Corynebacteriaceae</taxon>
        <taxon>Corynebacterium</taxon>
    </lineage>
</organism>
<dbReference type="RefSeq" id="WP_101173316.1">
    <property type="nucleotide sequence ID" value="NZ_JAKRKB010000006.1"/>
</dbReference>
<name>A0A2N0X8H0_9CORY</name>
<dbReference type="OrthoDB" id="9807874at2"/>
<dbReference type="Proteomes" id="UP000233249">
    <property type="component" value="Unassembled WGS sequence"/>
</dbReference>
<feature type="domain" description="Peptidase S54 rhomboid" evidence="8">
    <location>
        <begin position="58"/>
        <end position="189"/>
    </location>
</feature>
<dbReference type="EMBL" id="PJAF01000008">
    <property type="protein sequence ID" value="PKF69016.1"/>
    <property type="molecule type" value="Genomic_DNA"/>
</dbReference>
<sequence length="232" mass="24290">MNIATFRRFFRGAPVTALLCLVIVVVWAITALQAGSLDTRNAPLTREGFLFAPLVLTGEPLRLLSNMFIHLDVAHMAMNTFMLALVGRELERSLGSLLFSSVYLLSGLGASYAVVEMNPLVPTAGASGALYGLMAVLVGSALRRGGDVVAPLTLVGVNLAYTFLSTGVSLWGHLGGLATGAALAGVLLPRSRRLRGLGTAVVGAVVLGLLARYVAGGVYPQQLSTLWIVTVL</sequence>
<protein>
    <submittedName>
        <fullName evidence="9">Rhomboid family intramembrane serine protease</fullName>
    </submittedName>
</protein>
<feature type="transmembrane region" description="Helical" evidence="7">
    <location>
        <begin position="94"/>
        <end position="114"/>
    </location>
</feature>
<gene>
    <name evidence="9" type="ORF">CXB45_04075</name>
</gene>
<dbReference type="GO" id="GO:0016020">
    <property type="term" value="C:membrane"/>
    <property type="evidence" value="ECO:0007669"/>
    <property type="project" value="UniProtKB-SubCell"/>
</dbReference>
<dbReference type="STRING" id="1121365.GCA_000375365_00907"/>
<keyword evidence="3 7" id="KW-0812">Transmembrane</keyword>
<evidence type="ECO:0000256" key="3">
    <source>
        <dbReference type="ARBA" id="ARBA00022692"/>
    </source>
</evidence>
<evidence type="ECO:0000259" key="8">
    <source>
        <dbReference type="Pfam" id="PF01694"/>
    </source>
</evidence>
<keyword evidence="9" id="KW-0645">Protease</keyword>
<feature type="transmembrane region" description="Helical" evidence="7">
    <location>
        <begin position="120"/>
        <end position="141"/>
    </location>
</feature>